<accession>A0A916QBZ5</accession>
<gene>
    <name evidence="2" type="ORF">ANBU17_20260</name>
</gene>
<evidence type="ECO:0000313" key="3">
    <source>
        <dbReference type="Proteomes" id="UP000613208"/>
    </source>
</evidence>
<comment type="caution">
    <text evidence="2">The sequence shown here is derived from an EMBL/GenBank/DDBJ whole genome shotgun (WGS) entry which is preliminary data.</text>
</comment>
<dbReference type="Pfam" id="PF02811">
    <property type="entry name" value="PHP"/>
    <property type="match status" value="1"/>
</dbReference>
<dbReference type="PANTHER" id="PTHR42924">
    <property type="entry name" value="EXONUCLEASE"/>
    <property type="match status" value="1"/>
</dbReference>
<dbReference type="SUPFAM" id="SSF89550">
    <property type="entry name" value="PHP domain-like"/>
    <property type="match status" value="1"/>
</dbReference>
<dbReference type="InterPro" id="IPR016195">
    <property type="entry name" value="Pol/histidinol_Pase-like"/>
</dbReference>
<sequence>MIDLHIHSTCSDGTLSPAQIVSQAESLGLYGFSLTDHDTTEGIPSILALNPRIHFIPGIEISCDISGREIHVLGYGIDCASKTLNDRLTAIREGRMNRNLKMISLFQKDGYPVTLEKLQGKHPDTVITRAHFARVLQEEGICKTKDEAFRKYLGETCKYFVPKPFLAPEETLSLIRAAGGIPVLAHPFQYHYSNEELRHLIEYLKDNGLLGLEVYHSTHHIGQITRLREWAKQYSLLETGGSDFHGTNKPDIQLGTGRGSLHVPDHLMDRLEEAWQKQ</sequence>
<dbReference type="GO" id="GO:0004534">
    <property type="term" value="F:5'-3' RNA exonuclease activity"/>
    <property type="evidence" value="ECO:0007669"/>
    <property type="project" value="TreeGrafter"/>
</dbReference>
<dbReference type="Gene3D" id="1.10.150.650">
    <property type="match status" value="1"/>
</dbReference>
<dbReference type="PANTHER" id="PTHR42924:SF3">
    <property type="entry name" value="POLYMERASE_HISTIDINOL PHOSPHATASE N-TERMINAL DOMAIN-CONTAINING PROTEIN"/>
    <property type="match status" value="1"/>
</dbReference>
<dbReference type="RefSeq" id="WP_201311375.1">
    <property type="nucleotide sequence ID" value="NZ_BLYI01000043.1"/>
</dbReference>
<name>A0A916QBZ5_9FIRM</name>
<dbReference type="InterPro" id="IPR003141">
    <property type="entry name" value="Pol/His_phosphatase_N"/>
</dbReference>
<dbReference type="InterPro" id="IPR052018">
    <property type="entry name" value="PHP_domain"/>
</dbReference>
<evidence type="ECO:0000259" key="1">
    <source>
        <dbReference type="SMART" id="SM00481"/>
    </source>
</evidence>
<evidence type="ECO:0000313" key="2">
    <source>
        <dbReference type="EMBL" id="GFO85679.1"/>
    </source>
</evidence>
<dbReference type="Gene3D" id="3.20.20.140">
    <property type="entry name" value="Metal-dependent hydrolases"/>
    <property type="match status" value="1"/>
</dbReference>
<dbReference type="GO" id="GO:0035312">
    <property type="term" value="F:5'-3' DNA exonuclease activity"/>
    <property type="evidence" value="ECO:0007669"/>
    <property type="project" value="TreeGrafter"/>
</dbReference>
<dbReference type="Proteomes" id="UP000613208">
    <property type="component" value="Unassembled WGS sequence"/>
</dbReference>
<feature type="domain" description="Polymerase/histidinol phosphatase N-terminal" evidence="1">
    <location>
        <begin position="2"/>
        <end position="65"/>
    </location>
</feature>
<dbReference type="InterPro" id="IPR004013">
    <property type="entry name" value="PHP_dom"/>
</dbReference>
<dbReference type="AlphaFoldDB" id="A0A916QBZ5"/>
<dbReference type="CDD" id="cd07438">
    <property type="entry name" value="PHP_HisPPase_AMP"/>
    <property type="match status" value="1"/>
</dbReference>
<protein>
    <submittedName>
        <fullName evidence="2">Phosphatase</fullName>
    </submittedName>
</protein>
<dbReference type="SMART" id="SM00481">
    <property type="entry name" value="POLIIIAc"/>
    <property type="match status" value="1"/>
</dbReference>
<keyword evidence="3" id="KW-1185">Reference proteome</keyword>
<reference evidence="2" key="1">
    <citation type="submission" date="2020-06" db="EMBL/GenBank/DDBJ databases">
        <title>Characterization of fructooligosaccharide metabolism and fructooligosaccharide-degrading enzymes in human commensal butyrate producers.</title>
        <authorList>
            <person name="Tanno H."/>
            <person name="Fujii T."/>
            <person name="Hirano K."/>
            <person name="Maeno S."/>
            <person name="Tonozuka T."/>
            <person name="Sakamoto M."/>
            <person name="Ohkuma M."/>
            <person name="Tochio T."/>
            <person name="Endo A."/>
        </authorList>
    </citation>
    <scope>NUCLEOTIDE SEQUENCE</scope>
    <source>
        <strain evidence="2">JCM 17466</strain>
    </source>
</reference>
<dbReference type="EMBL" id="BLYI01000043">
    <property type="protein sequence ID" value="GFO85679.1"/>
    <property type="molecule type" value="Genomic_DNA"/>
</dbReference>
<organism evidence="2 3">
    <name type="scientific">Anaerostipes butyraticus</name>
    <dbReference type="NCBI Taxonomy" id="645466"/>
    <lineage>
        <taxon>Bacteria</taxon>
        <taxon>Bacillati</taxon>
        <taxon>Bacillota</taxon>
        <taxon>Clostridia</taxon>
        <taxon>Lachnospirales</taxon>
        <taxon>Lachnospiraceae</taxon>
        <taxon>Anaerostipes</taxon>
    </lineage>
</organism>
<proteinExistence type="predicted"/>